<dbReference type="RefSeq" id="WP_343925508.1">
    <property type="nucleotide sequence ID" value="NZ_BAAAIR010000046.1"/>
</dbReference>
<feature type="compositionally biased region" description="Gly residues" evidence="1">
    <location>
        <begin position="99"/>
        <end position="109"/>
    </location>
</feature>
<evidence type="ECO:0000313" key="3">
    <source>
        <dbReference type="EMBL" id="MFC5296594.1"/>
    </source>
</evidence>
<evidence type="ECO:0000256" key="2">
    <source>
        <dbReference type="SAM" id="Phobius"/>
    </source>
</evidence>
<keyword evidence="4" id="KW-1185">Reference proteome</keyword>
<protein>
    <submittedName>
        <fullName evidence="3">Uncharacterized protein</fullName>
    </submittedName>
</protein>
<sequence length="177" mass="18962">MRQKIVVVALLLITAAYCWGLGWIAWGFVRAGSALGYGLALGIVILLGLTVWVTWREVLFGIGAGDLARRYEPPADADAEDPRAEFEAARTAVQVAGEQSGGEQGGGEQNDGAHHGGEQDWTAWFRLALAYDALRDRKGARMATRRAIDARRADARRTGAGRADGRGADGRRDGAGR</sequence>
<dbReference type="EMBL" id="JBHSLN010000012">
    <property type="protein sequence ID" value="MFC5296594.1"/>
    <property type="molecule type" value="Genomic_DNA"/>
</dbReference>
<comment type="caution">
    <text evidence="3">The sequence shown here is derived from an EMBL/GenBank/DDBJ whole genome shotgun (WGS) entry which is preliminary data.</text>
</comment>
<feature type="region of interest" description="Disordered" evidence="1">
    <location>
        <begin position="73"/>
        <end position="116"/>
    </location>
</feature>
<evidence type="ECO:0000313" key="4">
    <source>
        <dbReference type="Proteomes" id="UP001595937"/>
    </source>
</evidence>
<accession>A0ABW0FEW5</accession>
<proteinExistence type="predicted"/>
<feature type="compositionally biased region" description="Basic and acidic residues" evidence="1">
    <location>
        <begin position="146"/>
        <end position="177"/>
    </location>
</feature>
<gene>
    <name evidence="3" type="ORF">ACFPK8_03660</name>
</gene>
<keyword evidence="2" id="KW-0472">Membrane</keyword>
<evidence type="ECO:0000256" key="1">
    <source>
        <dbReference type="SAM" id="MobiDB-lite"/>
    </source>
</evidence>
<dbReference type="Proteomes" id="UP001595937">
    <property type="component" value="Unassembled WGS sequence"/>
</dbReference>
<dbReference type="GeneID" id="303298472"/>
<feature type="transmembrane region" description="Helical" evidence="2">
    <location>
        <begin position="34"/>
        <end position="55"/>
    </location>
</feature>
<keyword evidence="2" id="KW-0812">Transmembrane</keyword>
<reference evidence="4" key="1">
    <citation type="journal article" date="2019" name="Int. J. Syst. Evol. Microbiol.">
        <title>The Global Catalogue of Microorganisms (GCM) 10K type strain sequencing project: providing services to taxonomists for standard genome sequencing and annotation.</title>
        <authorList>
            <consortium name="The Broad Institute Genomics Platform"/>
            <consortium name="The Broad Institute Genome Sequencing Center for Infectious Disease"/>
            <person name="Wu L."/>
            <person name="Ma J."/>
        </authorList>
    </citation>
    <scope>NUCLEOTIDE SEQUENCE [LARGE SCALE GENOMIC DNA]</scope>
    <source>
        <strain evidence="4">CGMCC 1.16455</strain>
    </source>
</reference>
<keyword evidence="2" id="KW-1133">Transmembrane helix</keyword>
<name>A0ABW0FEW5_9MICO</name>
<organism evidence="3 4">
    <name type="scientific">Brachybacterium tyrofermentans</name>
    <dbReference type="NCBI Taxonomy" id="47848"/>
    <lineage>
        <taxon>Bacteria</taxon>
        <taxon>Bacillati</taxon>
        <taxon>Actinomycetota</taxon>
        <taxon>Actinomycetes</taxon>
        <taxon>Micrococcales</taxon>
        <taxon>Dermabacteraceae</taxon>
        <taxon>Brachybacterium</taxon>
    </lineage>
</organism>
<feature type="region of interest" description="Disordered" evidence="1">
    <location>
        <begin position="139"/>
        <end position="177"/>
    </location>
</feature>